<reference evidence="1 2" key="2">
    <citation type="journal article" date="2012" name="Stand. Genomic Sci.">
        <title>Complete genome sequence of the sulfate-reducing firmicute Desulfotomaculum ruminis type strain (DL(T)).</title>
        <authorList>
            <person name="Spring S."/>
            <person name="Visser M."/>
            <person name="Lu M."/>
            <person name="Copeland A."/>
            <person name="Lapidus A."/>
            <person name="Lucas S."/>
            <person name="Cheng J.F."/>
            <person name="Han C."/>
            <person name="Tapia R."/>
            <person name="Goodwin L.A."/>
            <person name="Pitluck S."/>
            <person name="Ivanova N."/>
            <person name="Land M."/>
            <person name="Hauser L."/>
            <person name="Larimer F."/>
            <person name="Rohde M."/>
            <person name="Goker M."/>
            <person name="Detter J.C."/>
            <person name="Kyrpides N.C."/>
            <person name="Woyke T."/>
            <person name="Schaap P.J."/>
            <person name="Plugge C.M."/>
            <person name="Muyzer G."/>
            <person name="Kuever J."/>
            <person name="Pereira I.A."/>
            <person name="Parshina S.N."/>
            <person name="Bernier-Latmani R."/>
            <person name="Stams A.J."/>
            <person name="Klenk H.P."/>
        </authorList>
    </citation>
    <scope>NUCLEOTIDE SEQUENCE [LARGE SCALE GENOMIC DNA]</scope>
    <source>
        <strain evidence="2">ATCC 23193 / DSM 2154 / NCIB 8452 / DL</strain>
    </source>
</reference>
<accession>F6DKS1</accession>
<reference evidence="2" key="1">
    <citation type="submission" date="2011-05" db="EMBL/GenBank/DDBJ databases">
        <title>Complete sequence of Desulfotomaculum ruminis DSM 2154.</title>
        <authorList>
            <person name="Lucas S."/>
            <person name="Copeland A."/>
            <person name="Lapidus A."/>
            <person name="Cheng J.-F."/>
            <person name="Goodwin L."/>
            <person name="Pitluck S."/>
            <person name="Lu M."/>
            <person name="Detter J.C."/>
            <person name="Han C."/>
            <person name="Tapia R."/>
            <person name="Land M."/>
            <person name="Hauser L."/>
            <person name="Kyrpides N."/>
            <person name="Ivanova N."/>
            <person name="Mikhailova N."/>
            <person name="Pagani I."/>
            <person name="Stams A.J.M."/>
            <person name="Plugge C.M."/>
            <person name="Muyzer G."/>
            <person name="Kuever J."/>
            <person name="Parshina S.N."/>
            <person name="Ivanova A.E."/>
            <person name="Nazina T.N."/>
            <person name="Brambilla E."/>
            <person name="Spring S."/>
            <person name="Klenk H.-P."/>
            <person name="Woyke T."/>
        </authorList>
    </citation>
    <scope>NUCLEOTIDE SEQUENCE [LARGE SCALE GENOMIC DNA]</scope>
    <source>
        <strain evidence="2">ATCC 23193 / DSM 2154 / NCIB 8452 / DL</strain>
    </source>
</reference>
<dbReference type="GO" id="GO:0019441">
    <property type="term" value="P:L-tryptophan catabolic process to kynurenine"/>
    <property type="evidence" value="ECO:0007669"/>
    <property type="project" value="InterPro"/>
</dbReference>
<dbReference type="InterPro" id="IPR007325">
    <property type="entry name" value="KFase/CYL"/>
</dbReference>
<sequence length="242" mass="28099">MLALEALVAEKSIVKKLRNIFLFLLGYKKMGPKDFPHQEGLAWETIHTMTHRGTHMDAPYHFGSMCGQEKAKTIEEVPLEWCFRNGLLLDFTHKKAGEWILRQEIIEQLQKIRYEIKPLDIVLIKTGCDQYWNKPAYLTAYPGLSKDALYYLLDKGVKIIGIDSYSLDRPSFIMMEEYKEKGRNHDALWPCHFAGRDREYCHIEQLAHLDKINMPTGFKICCFPMLIEKGSAGWCRVVAIIE</sequence>
<dbReference type="SUPFAM" id="SSF102198">
    <property type="entry name" value="Putative cyclase"/>
    <property type="match status" value="1"/>
</dbReference>
<proteinExistence type="predicted"/>
<keyword evidence="2" id="KW-1185">Reference proteome</keyword>
<dbReference type="PANTHER" id="PTHR31118">
    <property type="entry name" value="CYCLASE-LIKE PROTEIN 2"/>
    <property type="match status" value="1"/>
</dbReference>
<dbReference type="PANTHER" id="PTHR31118:SF12">
    <property type="entry name" value="CYCLASE-LIKE PROTEIN 2"/>
    <property type="match status" value="1"/>
</dbReference>
<dbReference type="STRING" id="696281.Desru_2197"/>
<dbReference type="Pfam" id="PF04199">
    <property type="entry name" value="Cyclase"/>
    <property type="match status" value="1"/>
</dbReference>
<dbReference type="Gene3D" id="3.50.30.50">
    <property type="entry name" value="Putative cyclase"/>
    <property type="match status" value="1"/>
</dbReference>
<dbReference type="HOGENOM" id="CLU_030671_3_3_9"/>
<gene>
    <name evidence="1" type="ordered locus">Desru_2197</name>
</gene>
<dbReference type="KEGG" id="dru:Desru_2197"/>
<name>F6DKS1_DESRL</name>
<organism evidence="1 2">
    <name type="scientific">Desulforamulus ruminis (strain ATCC 23193 / DSM 2154 / NCIMB 8452 / DL)</name>
    <name type="common">Desulfotomaculum ruminis</name>
    <dbReference type="NCBI Taxonomy" id="696281"/>
    <lineage>
        <taxon>Bacteria</taxon>
        <taxon>Bacillati</taxon>
        <taxon>Bacillota</taxon>
        <taxon>Clostridia</taxon>
        <taxon>Eubacteriales</taxon>
        <taxon>Peptococcaceae</taxon>
        <taxon>Desulforamulus</taxon>
    </lineage>
</organism>
<evidence type="ECO:0000313" key="1">
    <source>
        <dbReference type="EMBL" id="AEG60446.1"/>
    </source>
</evidence>
<evidence type="ECO:0000313" key="2">
    <source>
        <dbReference type="Proteomes" id="UP000009234"/>
    </source>
</evidence>
<dbReference type="InterPro" id="IPR037175">
    <property type="entry name" value="KFase_sf"/>
</dbReference>
<protein>
    <submittedName>
        <fullName evidence="1">Cyclase family protein</fullName>
    </submittedName>
</protein>
<dbReference type="Proteomes" id="UP000009234">
    <property type="component" value="Chromosome"/>
</dbReference>
<dbReference type="GO" id="GO:0004061">
    <property type="term" value="F:arylformamidase activity"/>
    <property type="evidence" value="ECO:0007669"/>
    <property type="project" value="InterPro"/>
</dbReference>
<dbReference type="eggNOG" id="COG1878">
    <property type="taxonomic scope" value="Bacteria"/>
</dbReference>
<dbReference type="AlphaFoldDB" id="F6DKS1"/>
<dbReference type="EMBL" id="CP002780">
    <property type="protein sequence ID" value="AEG60446.1"/>
    <property type="molecule type" value="Genomic_DNA"/>
</dbReference>